<feature type="signal peptide" evidence="1">
    <location>
        <begin position="1"/>
        <end position="30"/>
    </location>
</feature>
<protein>
    <recommendedName>
        <fullName evidence="6">DUF945 domain-containing protein</fullName>
    </recommendedName>
</protein>
<reference evidence="3 4" key="1">
    <citation type="submission" date="2016-09" db="EMBL/GenBank/DDBJ databases">
        <title>Rhizobium oryziradicis sp. nov., isolated from the root of rice.</title>
        <authorList>
            <person name="Zhao J."/>
            <person name="Zhang X."/>
        </authorList>
    </citation>
    <scope>NUCLEOTIDE SEQUENCE [LARGE SCALE GENOMIC DNA]</scope>
    <source>
        <strain evidence="3 4">14971</strain>
    </source>
</reference>
<comment type="caution">
    <text evidence="3">The sequence shown here is derived from an EMBL/GenBank/DDBJ whole genome shotgun (WGS) entry which is preliminary data.</text>
</comment>
<keyword evidence="1" id="KW-0732">Signal</keyword>
<dbReference type="STRING" id="887144.BJF91_03780"/>
<gene>
    <name evidence="3" type="ORF">BJF91_03780</name>
    <name evidence="2" type="ORF">GGQ71_001781</name>
</gene>
<reference evidence="2 5" key="2">
    <citation type="submission" date="2020-08" db="EMBL/GenBank/DDBJ databases">
        <title>Genomic Encyclopedia of Type Strains, Phase IV (KMG-IV): sequencing the most valuable type-strain genomes for metagenomic binning, comparative biology and taxonomic classification.</title>
        <authorList>
            <person name="Goeker M."/>
        </authorList>
    </citation>
    <scope>NUCLEOTIDE SEQUENCE [LARGE SCALE GENOMIC DNA]</scope>
    <source>
        <strain evidence="2 5">DSM 100021</strain>
    </source>
</reference>
<evidence type="ECO:0000313" key="5">
    <source>
        <dbReference type="Proteomes" id="UP000544107"/>
    </source>
</evidence>
<dbReference type="RefSeq" id="WP_075616714.1">
    <property type="nucleotide sequence ID" value="NZ_JACIED010000002.1"/>
</dbReference>
<dbReference type="Proteomes" id="UP000185598">
    <property type="component" value="Unassembled WGS sequence"/>
</dbReference>
<feature type="chain" id="PRO_5044564206" description="DUF945 domain-containing protein" evidence="1">
    <location>
        <begin position="31"/>
        <end position="403"/>
    </location>
</feature>
<evidence type="ECO:0000313" key="2">
    <source>
        <dbReference type="EMBL" id="MBB4007518.1"/>
    </source>
</evidence>
<accession>A0A1Q8ZZ33</accession>
<name>A0A1Q8ZZ33_9HYPH</name>
<evidence type="ECO:0000313" key="4">
    <source>
        <dbReference type="Proteomes" id="UP000185598"/>
    </source>
</evidence>
<dbReference type="EMBL" id="JACIED010000002">
    <property type="protein sequence ID" value="MBB4007518.1"/>
    <property type="molecule type" value="Genomic_DNA"/>
</dbReference>
<evidence type="ECO:0000256" key="1">
    <source>
        <dbReference type="SAM" id="SignalP"/>
    </source>
</evidence>
<organism evidence="3 4">
    <name type="scientific">Allorhizobium taibaishanense</name>
    <dbReference type="NCBI Taxonomy" id="887144"/>
    <lineage>
        <taxon>Bacteria</taxon>
        <taxon>Pseudomonadati</taxon>
        <taxon>Pseudomonadota</taxon>
        <taxon>Alphaproteobacteria</taxon>
        <taxon>Hyphomicrobiales</taxon>
        <taxon>Rhizobiaceae</taxon>
        <taxon>Rhizobium/Agrobacterium group</taxon>
        <taxon>Allorhizobium</taxon>
    </lineage>
</organism>
<evidence type="ECO:0008006" key="6">
    <source>
        <dbReference type="Google" id="ProtNLM"/>
    </source>
</evidence>
<keyword evidence="4" id="KW-1185">Reference proteome</keyword>
<dbReference type="EMBL" id="MKIN01000027">
    <property type="protein sequence ID" value="OLP47536.1"/>
    <property type="molecule type" value="Genomic_DNA"/>
</dbReference>
<dbReference type="OrthoDB" id="7824623at2"/>
<proteinExistence type="predicted"/>
<dbReference type="AlphaFoldDB" id="A0A1Q8ZZ33"/>
<evidence type="ECO:0000313" key="3">
    <source>
        <dbReference type="EMBL" id="OLP47536.1"/>
    </source>
</evidence>
<dbReference type="Proteomes" id="UP000544107">
    <property type="component" value="Unassembled WGS sequence"/>
</dbReference>
<sequence>MTTHKSAALLAGRLLWASAAIAILPSSAFALDGQDLLAKINAAYAAGTASITAGSVDISGDVVTLRDTKLKPAKGENQTPVSIGDVKMSGVSENEDGSYEIDRVDFQPLNLVEKGSTINASDLYLAGVTIPAKTDSGDLASLLVYEKAHVGPVSVRSEGKEVLSMAEAQGTSTIEDDGASVSFDGWIKGFKLDLSTIDDPKSKDAIEKLGLSMLDGGMTVKGSWELQSGTIDVESYVVDFKNVGKLSLSFSLSGYTLDLVKQLQETAKAMEANAKDPQAQQASGIAILGLMQQMSFLGADIRFDDAGITERALAYAGSQQGVSGKDMGQMVKAMVPLMLAQAKLGDFQNVVTAAVNAYIDNPKNLTVSATPEKPVPFPMIVGAAMGAPETLPKVLGAKVTANN</sequence>